<evidence type="ECO:0000259" key="5">
    <source>
        <dbReference type="Pfam" id="PF01258"/>
    </source>
</evidence>
<keyword evidence="1" id="KW-0479">Metal-binding</keyword>
<sequence length="114" mass="12950">MSKNKEHFKTLLLARKTELEELNAISADARDTVTLDQQSVGRLSRMDAMQGQAMAQAQERQRGAQLMRIEQALTRIANEEYGYCEDCGDEINEKRLEVDPAALFCLKCARANER</sequence>
<dbReference type="Pfam" id="PF01258">
    <property type="entry name" value="zf-dskA_traR"/>
    <property type="match status" value="1"/>
</dbReference>
<evidence type="ECO:0000256" key="4">
    <source>
        <dbReference type="PROSITE-ProRule" id="PRU00510"/>
    </source>
</evidence>
<dbReference type="PANTHER" id="PTHR33823">
    <property type="entry name" value="RNA POLYMERASE-BINDING TRANSCRIPTION FACTOR DKSA-RELATED"/>
    <property type="match status" value="1"/>
</dbReference>
<feature type="domain" description="Zinc finger DksA/TraR C4-type" evidence="5">
    <location>
        <begin position="80"/>
        <end position="114"/>
    </location>
</feature>
<reference evidence="6" key="2">
    <citation type="submission" date="2023-01" db="EMBL/GenBank/DDBJ databases">
        <title>Draft genome sequence of Maritalea porphyrae strain NBRC 107169.</title>
        <authorList>
            <person name="Sun Q."/>
            <person name="Mori K."/>
        </authorList>
    </citation>
    <scope>NUCLEOTIDE SEQUENCE</scope>
    <source>
        <strain evidence="6">NBRC 107169</strain>
    </source>
</reference>
<keyword evidence="7" id="KW-1185">Reference proteome</keyword>
<keyword evidence="3" id="KW-0862">Zinc</keyword>
<dbReference type="EMBL" id="BSNI01000002">
    <property type="protein sequence ID" value="GLQ18114.1"/>
    <property type="molecule type" value="Genomic_DNA"/>
</dbReference>
<dbReference type="Gene3D" id="1.20.120.910">
    <property type="entry name" value="DksA, coiled-coil domain"/>
    <property type="match status" value="1"/>
</dbReference>
<comment type="caution">
    <text evidence="6">The sequence shown here is derived from an EMBL/GenBank/DDBJ whole genome shotgun (WGS) entry which is preliminary data.</text>
</comment>
<evidence type="ECO:0000256" key="3">
    <source>
        <dbReference type="ARBA" id="ARBA00022833"/>
    </source>
</evidence>
<dbReference type="InterPro" id="IPR020458">
    <property type="entry name" value="Znf_DskA_TraR_CS"/>
</dbReference>
<proteinExistence type="predicted"/>
<dbReference type="PANTHER" id="PTHR33823:SF4">
    <property type="entry name" value="GENERAL STRESS PROTEIN 16O"/>
    <property type="match status" value="1"/>
</dbReference>
<dbReference type="RefSeq" id="WP_284364763.1">
    <property type="nucleotide sequence ID" value="NZ_BSNI01000002.1"/>
</dbReference>
<name>A0ABQ5UT93_9HYPH</name>
<keyword evidence="2" id="KW-0863">Zinc-finger</keyword>
<protein>
    <submittedName>
        <fullName evidence="6">Molecular chaperone DnaK</fullName>
    </submittedName>
</protein>
<accession>A0ABQ5UT93</accession>
<dbReference type="SUPFAM" id="SSF57716">
    <property type="entry name" value="Glucocorticoid receptor-like (DNA-binding domain)"/>
    <property type="match status" value="1"/>
</dbReference>
<dbReference type="Proteomes" id="UP001161405">
    <property type="component" value="Unassembled WGS sequence"/>
</dbReference>
<evidence type="ECO:0000313" key="6">
    <source>
        <dbReference type="EMBL" id="GLQ18114.1"/>
    </source>
</evidence>
<organism evidence="6 7">
    <name type="scientific">Maritalea porphyrae</name>
    <dbReference type="NCBI Taxonomy" id="880732"/>
    <lineage>
        <taxon>Bacteria</taxon>
        <taxon>Pseudomonadati</taxon>
        <taxon>Pseudomonadota</taxon>
        <taxon>Alphaproteobacteria</taxon>
        <taxon>Hyphomicrobiales</taxon>
        <taxon>Devosiaceae</taxon>
        <taxon>Maritalea</taxon>
    </lineage>
</organism>
<evidence type="ECO:0000313" key="7">
    <source>
        <dbReference type="Proteomes" id="UP001161405"/>
    </source>
</evidence>
<evidence type="ECO:0000256" key="1">
    <source>
        <dbReference type="ARBA" id="ARBA00022723"/>
    </source>
</evidence>
<evidence type="ECO:0000256" key="2">
    <source>
        <dbReference type="ARBA" id="ARBA00022771"/>
    </source>
</evidence>
<dbReference type="InterPro" id="IPR000962">
    <property type="entry name" value="Znf_DskA_TraR"/>
</dbReference>
<dbReference type="PROSITE" id="PS51128">
    <property type="entry name" value="ZF_DKSA_2"/>
    <property type="match status" value="1"/>
</dbReference>
<dbReference type="PROSITE" id="PS01102">
    <property type="entry name" value="ZF_DKSA_1"/>
    <property type="match status" value="1"/>
</dbReference>
<gene>
    <name evidence="6" type="ORF">GCM10007879_23630</name>
</gene>
<feature type="zinc finger region" description="dksA C4-type" evidence="4">
    <location>
        <begin position="84"/>
        <end position="108"/>
    </location>
</feature>
<reference evidence="6" key="1">
    <citation type="journal article" date="2014" name="Int. J. Syst. Evol. Microbiol.">
        <title>Complete genome of a new Firmicutes species belonging to the dominant human colonic microbiota ('Ruminococcus bicirculans') reveals two chromosomes and a selective capacity to utilize plant glucans.</title>
        <authorList>
            <consortium name="NISC Comparative Sequencing Program"/>
            <person name="Wegmann U."/>
            <person name="Louis P."/>
            <person name="Goesmann A."/>
            <person name="Henrissat B."/>
            <person name="Duncan S.H."/>
            <person name="Flint H.J."/>
        </authorList>
    </citation>
    <scope>NUCLEOTIDE SEQUENCE</scope>
    <source>
        <strain evidence="6">NBRC 107169</strain>
    </source>
</reference>